<dbReference type="SMART" id="SM00642">
    <property type="entry name" value="Aamy"/>
    <property type="match status" value="1"/>
</dbReference>
<proteinExistence type="predicted"/>
<dbReference type="NCBIfam" id="TIGR02401">
    <property type="entry name" value="trehalose_TreY"/>
    <property type="match status" value="1"/>
</dbReference>
<protein>
    <submittedName>
        <fullName evidence="2">Maltooligosyl trehalose synthase</fullName>
    </submittedName>
</protein>
<comment type="caution">
    <text evidence="2">The sequence shown here is derived from an EMBL/GenBank/DDBJ whole genome shotgun (WGS) entry which is preliminary data.</text>
</comment>
<dbReference type="AlphaFoldDB" id="W9GHL9"/>
<dbReference type="Gene3D" id="3.30.1590.10">
    <property type="entry name" value="Maltooligosyl trehalose synthase, domain 2"/>
    <property type="match status" value="1"/>
</dbReference>
<gene>
    <name evidence="2" type="ORF">N864_10790</name>
</gene>
<keyword evidence="3" id="KW-1185">Reference proteome</keyword>
<dbReference type="Gene3D" id="1.10.10.470">
    <property type="entry name" value="Maltooligosyl trehalose synthase, domain 4"/>
    <property type="match status" value="1"/>
</dbReference>
<dbReference type="GO" id="GO:0047470">
    <property type="term" value="F:(1,4)-alpha-D-glucan 1-alpha-D-glucosylmutase activity"/>
    <property type="evidence" value="ECO:0007669"/>
    <property type="project" value="TreeGrafter"/>
</dbReference>
<dbReference type="InterPro" id="IPR006047">
    <property type="entry name" value="GH13_cat_dom"/>
</dbReference>
<dbReference type="Pfam" id="PF00128">
    <property type="entry name" value="Alpha-amylase"/>
    <property type="match status" value="1"/>
</dbReference>
<dbReference type="InterPro" id="IPR012767">
    <property type="entry name" value="Trehalose_TreY"/>
</dbReference>
<accession>W9GHL9</accession>
<dbReference type="GO" id="GO:0030980">
    <property type="term" value="P:alpha-glucan catabolic process"/>
    <property type="evidence" value="ECO:0007669"/>
    <property type="project" value="TreeGrafter"/>
</dbReference>
<evidence type="ECO:0000259" key="1">
    <source>
        <dbReference type="SMART" id="SM00642"/>
    </source>
</evidence>
<name>W9GHL9_9MICO</name>
<evidence type="ECO:0000313" key="2">
    <source>
        <dbReference type="EMBL" id="EWT04662.1"/>
    </source>
</evidence>
<organism evidence="2 3">
    <name type="scientific">Intrasporangium chromatireducens Q5-1</name>
    <dbReference type="NCBI Taxonomy" id="584657"/>
    <lineage>
        <taxon>Bacteria</taxon>
        <taxon>Bacillati</taxon>
        <taxon>Actinomycetota</taxon>
        <taxon>Actinomycetes</taxon>
        <taxon>Micrococcales</taxon>
        <taxon>Intrasporangiaceae</taxon>
        <taxon>Intrasporangium</taxon>
    </lineage>
</organism>
<dbReference type="PATRIC" id="fig|584657.3.peg.3466"/>
<dbReference type="Gene3D" id="3.20.20.80">
    <property type="entry name" value="Glycosidases"/>
    <property type="match status" value="1"/>
</dbReference>
<dbReference type="OrthoDB" id="9761577at2"/>
<feature type="domain" description="Glycosyl hydrolase family 13 catalytic" evidence="1">
    <location>
        <begin position="21"/>
        <end position="681"/>
    </location>
</feature>
<dbReference type="CDD" id="cd11336">
    <property type="entry name" value="AmyAc_MTSase"/>
    <property type="match status" value="1"/>
</dbReference>
<dbReference type="Proteomes" id="UP000019494">
    <property type="component" value="Unassembled WGS sequence"/>
</dbReference>
<dbReference type="PANTHER" id="PTHR10357:SF216">
    <property type="entry name" value="MALTOOLIGOSYL TREHALOSE SYNTHASE-RELATED"/>
    <property type="match status" value="1"/>
</dbReference>
<dbReference type="EMBL" id="AWQS01000206">
    <property type="protein sequence ID" value="EWT04662.1"/>
    <property type="molecule type" value="Genomic_DNA"/>
</dbReference>
<dbReference type="SUPFAM" id="SSF51445">
    <property type="entry name" value="(Trans)glycosidases"/>
    <property type="match status" value="1"/>
</dbReference>
<reference evidence="3" key="1">
    <citation type="submission" date="2013-08" db="EMBL/GenBank/DDBJ databases">
        <title>Intrasporangium oryzae NRRL B-24470.</title>
        <authorList>
            <person name="Liu H."/>
            <person name="Wang G."/>
        </authorList>
    </citation>
    <scope>NUCLEOTIDE SEQUENCE [LARGE SCALE GENOMIC DNA]</scope>
    <source>
        <strain evidence="3">Q5-1</strain>
    </source>
</reference>
<evidence type="ECO:0000313" key="3">
    <source>
        <dbReference type="Proteomes" id="UP000019494"/>
    </source>
</evidence>
<sequence>MTAGHHVPTSTLRLQLEPAFTLDDAAAIVEDVAALGATHLYLSPVLQATAGSTHGYDVVDHTLVAEGIGGESGWSRLVAAARRAGLGLVVDIVPNHMAVPVPEKDNRPLWSVLKEGPDSQYARWFDVDWDAGDGRVVLPVLGGPLDEIVAAGELERDRVGGEDVLRYHDHVFPLARGSAGMPLSSLLAAQHYRLASWREAEALNYRRFFDVTSLVAVRVEDPVVFDATHARIVDLVRAGQVEGLRIDHPDGLADPEGYLRMLRAATDGVWVVVEKILEGDERLPADWACAGTTGYDALLRVGGLFVDPAGAEPLSRVAEQLLGETQDLAAMTVAAKRHVIEHVLGAEMARLLRLVGRALPQLPAAGTRAALEALLVAMDRYRIYVRPPEPAGEAAVARLREVADRALAADPTLDAEVVAALVDLALDRPVGVDDEARRDFCVRFQQTCGPVMAKAVEDTVFYRYVRLVGLNEVGGDPGHLGTSVREFHSWAKQLVRDLPHTLTALSTHDTKRSEDVRARLAVLSEWPSAWAEWVLEARRLTAPHRPERLDALTEYLVWQTLVGAWPIDADRLGAYCLKAVREAKLHTSWTAPDDAYERAVDHFARFVSSDATVGRHVDSWLRSTTRETRANVLGQKLVQLTIPGVADVYQGTDIVDLSLVDPDNRRPVDWRAHRERLARLDGGAPPEDLSDEKLLVTAAALRLRREVPEAFVGGEGEHTALESGSDHVVAFARGAAEAPDVVVLATRLAGRLADAGGWGASTVTLPEGSWRDMLRDRLVDGGAVPLESMLPLTGLPVALLVRDGAGTATRRG</sequence>
<dbReference type="PANTHER" id="PTHR10357">
    <property type="entry name" value="ALPHA-AMYLASE FAMILY MEMBER"/>
    <property type="match status" value="1"/>
</dbReference>
<dbReference type="InterPro" id="IPR013797">
    <property type="entry name" value="Maltooligo_trehalose_synth_4"/>
</dbReference>
<dbReference type="RefSeq" id="WP_034719935.1">
    <property type="nucleotide sequence ID" value="NZ_AWQS01000206.1"/>
</dbReference>
<dbReference type="Gene3D" id="1.10.150.200">
    <property type="entry name" value="Maltooligosyl trehalose synthase, domain 3"/>
    <property type="match status" value="1"/>
</dbReference>
<dbReference type="InterPro" id="IPR017853">
    <property type="entry name" value="GH"/>
</dbReference>
<dbReference type="GO" id="GO:0005992">
    <property type="term" value="P:trehalose biosynthetic process"/>
    <property type="evidence" value="ECO:0007669"/>
    <property type="project" value="TreeGrafter"/>
</dbReference>